<dbReference type="Proteomes" id="UP001221898">
    <property type="component" value="Unassembled WGS sequence"/>
</dbReference>
<comment type="caution">
    <text evidence="2">The sequence shown here is derived from an EMBL/GenBank/DDBJ whole genome shotgun (WGS) entry which is preliminary data.</text>
</comment>
<organism evidence="2 3">
    <name type="scientific">Aldrovandia affinis</name>
    <dbReference type="NCBI Taxonomy" id="143900"/>
    <lineage>
        <taxon>Eukaryota</taxon>
        <taxon>Metazoa</taxon>
        <taxon>Chordata</taxon>
        <taxon>Craniata</taxon>
        <taxon>Vertebrata</taxon>
        <taxon>Euteleostomi</taxon>
        <taxon>Actinopterygii</taxon>
        <taxon>Neopterygii</taxon>
        <taxon>Teleostei</taxon>
        <taxon>Notacanthiformes</taxon>
        <taxon>Halosauridae</taxon>
        <taxon>Aldrovandia</taxon>
    </lineage>
</organism>
<dbReference type="AlphaFoldDB" id="A0AAD7WT87"/>
<evidence type="ECO:0000313" key="2">
    <source>
        <dbReference type="EMBL" id="KAJ8408596.1"/>
    </source>
</evidence>
<reference evidence="2" key="1">
    <citation type="journal article" date="2023" name="Science">
        <title>Genome structures resolve the early diversification of teleost fishes.</title>
        <authorList>
            <person name="Parey E."/>
            <person name="Louis A."/>
            <person name="Montfort J."/>
            <person name="Bouchez O."/>
            <person name="Roques C."/>
            <person name="Iampietro C."/>
            <person name="Lluch J."/>
            <person name="Castinel A."/>
            <person name="Donnadieu C."/>
            <person name="Desvignes T."/>
            <person name="Floi Bucao C."/>
            <person name="Jouanno E."/>
            <person name="Wen M."/>
            <person name="Mejri S."/>
            <person name="Dirks R."/>
            <person name="Jansen H."/>
            <person name="Henkel C."/>
            <person name="Chen W.J."/>
            <person name="Zahm M."/>
            <person name="Cabau C."/>
            <person name="Klopp C."/>
            <person name="Thompson A.W."/>
            <person name="Robinson-Rechavi M."/>
            <person name="Braasch I."/>
            <person name="Lecointre G."/>
            <person name="Bobe J."/>
            <person name="Postlethwait J.H."/>
            <person name="Berthelot C."/>
            <person name="Roest Crollius H."/>
            <person name="Guiguen Y."/>
        </authorList>
    </citation>
    <scope>NUCLEOTIDE SEQUENCE</scope>
    <source>
        <strain evidence="2">NC1722</strain>
    </source>
</reference>
<evidence type="ECO:0000256" key="1">
    <source>
        <dbReference type="SAM" id="SignalP"/>
    </source>
</evidence>
<feature type="signal peptide" evidence="1">
    <location>
        <begin position="1"/>
        <end position="27"/>
    </location>
</feature>
<dbReference type="SUPFAM" id="SSF57302">
    <property type="entry name" value="Snake toxin-like"/>
    <property type="match status" value="1"/>
</dbReference>
<dbReference type="InterPro" id="IPR045860">
    <property type="entry name" value="Snake_toxin-like_sf"/>
</dbReference>
<proteinExistence type="predicted"/>
<sequence>MGLRRGGMNTLLTSLILVATAAQTAVCCSVCKDQVLRCHTCVAAGEEECDRQGSSPCPQYADACSTITGPNTVMKSCSYKSFCDRDHHDNPGVMMECCFTEACNGPKAHRHRGSPNTAMALRACPALLVGALLTLLVTSRL</sequence>
<keyword evidence="3" id="KW-1185">Reference proteome</keyword>
<accession>A0AAD7WT87</accession>
<dbReference type="Gene3D" id="2.10.60.10">
    <property type="entry name" value="CD59"/>
    <property type="match status" value="1"/>
</dbReference>
<evidence type="ECO:0000313" key="3">
    <source>
        <dbReference type="Proteomes" id="UP001221898"/>
    </source>
</evidence>
<keyword evidence="1" id="KW-0732">Signal</keyword>
<dbReference type="EMBL" id="JAINUG010000034">
    <property type="protein sequence ID" value="KAJ8408596.1"/>
    <property type="molecule type" value="Genomic_DNA"/>
</dbReference>
<dbReference type="CDD" id="cd23553">
    <property type="entry name" value="TFP_LU_ECD_Ly6PGE"/>
    <property type="match status" value="1"/>
</dbReference>
<gene>
    <name evidence="2" type="ORF">AAFF_G00252310</name>
</gene>
<protein>
    <submittedName>
        <fullName evidence="2">Uncharacterized protein</fullName>
    </submittedName>
</protein>
<feature type="chain" id="PRO_5042015923" evidence="1">
    <location>
        <begin position="28"/>
        <end position="141"/>
    </location>
</feature>
<name>A0AAD7WT87_9TELE</name>